<sequence>MMKSNSSVNMFVQTESDENEFETCNKIIMDFPLFKVIGMVPANEPKLMKPNSSVDMFIQTESDEKEFETYNRITMDVTPSKVTSVVSVNEPPMMTLRERNNKN</sequence>
<keyword evidence="2" id="KW-1185">Reference proteome</keyword>
<dbReference type="AlphaFoldDB" id="A0AAW2BHR8"/>
<comment type="caution">
    <text evidence="1">The sequence shown here is derived from an EMBL/GenBank/DDBJ whole genome shotgun (WGS) entry which is preliminary data.</text>
</comment>
<dbReference type="Proteomes" id="UP001459277">
    <property type="component" value="Unassembled WGS sequence"/>
</dbReference>
<accession>A0AAW2BHR8</accession>
<proteinExistence type="predicted"/>
<protein>
    <submittedName>
        <fullName evidence="1">Uncharacterized protein</fullName>
    </submittedName>
</protein>
<dbReference type="EMBL" id="JAZDWU010000012">
    <property type="protein sequence ID" value="KAK9984752.1"/>
    <property type="molecule type" value="Genomic_DNA"/>
</dbReference>
<evidence type="ECO:0000313" key="2">
    <source>
        <dbReference type="Proteomes" id="UP001459277"/>
    </source>
</evidence>
<gene>
    <name evidence="1" type="ORF">SO802_034277</name>
</gene>
<evidence type="ECO:0000313" key="1">
    <source>
        <dbReference type="EMBL" id="KAK9984752.1"/>
    </source>
</evidence>
<organism evidence="1 2">
    <name type="scientific">Lithocarpus litseifolius</name>
    <dbReference type="NCBI Taxonomy" id="425828"/>
    <lineage>
        <taxon>Eukaryota</taxon>
        <taxon>Viridiplantae</taxon>
        <taxon>Streptophyta</taxon>
        <taxon>Embryophyta</taxon>
        <taxon>Tracheophyta</taxon>
        <taxon>Spermatophyta</taxon>
        <taxon>Magnoliopsida</taxon>
        <taxon>eudicotyledons</taxon>
        <taxon>Gunneridae</taxon>
        <taxon>Pentapetalae</taxon>
        <taxon>rosids</taxon>
        <taxon>fabids</taxon>
        <taxon>Fagales</taxon>
        <taxon>Fagaceae</taxon>
        <taxon>Lithocarpus</taxon>
    </lineage>
</organism>
<reference evidence="1 2" key="1">
    <citation type="submission" date="2024-01" db="EMBL/GenBank/DDBJ databases">
        <title>A telomere-to-telomere, gap-free genome of sweet tea (Lithocarpus litseifolius).</title>
        <authorList>
            <person name="Zhou J."/>
        </authorList>
    </citation>
    <scope>NUCLEOTIDE SEQUENCE [LARGE SCALE GENOMIC DNA]</scope>
    <source>
        <strain evidence="1">Zhou-2022a</strain>
        <tissue evidence="1">Leaf</tissue>
    </source>
</reference>
<name>A0AAW2BHR8_9ROSI</name>